<organism evidence="1 2">
    <name type="scientific">Mucilaginibacter ginsenosidivorans</name>
    <dbReference type="NCBI Taxonomy" id="398053"/>
    <lineage>
        <taxon>Bacteria</taxon>
        <taxon>Pseudomonadati</taxon>
        <taxon>Bacteroidota</taxon>
        <taxon>Sphingobacteriia</taxon>
        <taxon>Sphingobacteriales</taxon>
        <taxon>Sphingobacteriaceae</taxon>
        <taxon>Mucilaginibacter</taxon>
    </lineage>
</organism>
<dbReference type="AlphaFoldDB" id="A0A5B8UUE1"/>
<evidence type="ECO:0000313" key="1">
    <source>
        <dbReference type="EMBL" id="QEC62385.1"/>
    </source>
</evidence>
<sequence>MIKFQIPIIIIALLSVAGCEKKNTYRDTPTDSCQNLTLAVKGLHPGDRVYVYYDTRLLLRQKVDSLSGAHFHKEFCNRYRREGVLGTVILEKKRVLIDTALQVKKPVTGYQVSADRFLGRVILEPTPSR</sequence>
<dbReference type="RefSeq" id="WP_147030962.1">
    <property type="nucleotide sequence ID" value="NZ_CP042436.1"/>
</dbReference>
<dbReference type="Proteomes" id="UP000321479">
    <property type="component" value="Chromosome"/>
</dbReference>
<protein>
    <recommendedName>
        <fullName evidence="3">Lipoprotein</fullName>
    </recommendedName>
</protein>
<evidence type="ECO:0008006" key="3">
    <source>
        <dbReference type="Google" id="ProtNLM"/>
    </source>
</evidence>
<keyword evidence="2" id="KW-1185">Reference proteome</keyword>
<dbReference type="KEGG" id="mgin:FRZ54_07235"/>
<reference evidence="1 2" key="1">
    <citation type="journal article" date="2017" name="Curr. Microbiol.">
        <title>Mucilaginibacter ginsenosidivorans sp. nov., Isolated from Soil of Ginseng Field.</title>
        <authorList>
            <person name="Kim M.M."/>
            <person name="Siddiqi M.Z."/>
            <person name="Im W.T."/>
        </authorList>
    </citation>
    <scope>NUCLEOTIDE SEQUENCE [LARGE SCALE GENOMIC DNA]</scope>
    <source>
        <strain evidence="1 2">Gsoil 3017</strain>
    </source>
</reference>
<accession>A0A5B8UUE1</accession>
<name>A0A5B8UUE1_9SPHI</name>
<dbReference type="PROSITE" id="PS51257">
    <property type="entry name" value="PROKAR_LIPOPROTEIN"/>
    <property type="match status" value="1"/>
</dbReference>
<gene>
    <name evidence="1" type="ORF">FRZ54_07235</name>
</gene>
<proteinExistence type="predicted"/>
<dbReference type="EMBL" id="CP042436">
    <property type="protein sequence ID" value="QEC62385.1"/>
    <property type="molecule type" value="Genomic_DNA"/>
</dbReference>
<evidence type="ECO:0000313" key="2">
    <source>
        <dbReference type="Proteomes" id="UP000321479"/>
    </source>
</evidence>